<keyword evidence="8" id="KW-0963">Cytoplasm</keyword>
<keyword evidence="4 8" id="KW-0479">Metal-binding</keyword>
<dbReference type="GO" id="GO:0004521">
    <property type="term" value="F:RNA endonuclease activity"/>
    <property type="evidence" value="ECO:0007669"/>
    <property type="project" value="UniProtKB-UniRule"/>
</dbReference>
<comment type="caution">
    <text evidence="9">The sequence shown here is derived from an EMBL/GenBank/DDBJ whole genome shotgun (WGS) entry which is preliminary data.</text>
</comment>
<dbReference type="InterPro" id="IPR023091">
    <property type="entry name" value="MetalPrtase_cat_dom_sf_prd"/>
</dbReference>
<keyword evidence="3 8" id="KW-0540">Nuclease</keyword>
<keyword evidence="7 8" id="KW-0862">Zinc</keyword>
<dbReference type="NCBIfam" id="TIGR00043">
    <property type="entry name" value="rRNA maturation RNase YbeY"/>
    <property type="match status" value="1"/>
</dbReference>
<evidence type="ECO:0000256" key="2">
    <source>
        <dbReference type="ARBA" id="ARBA00022517"/>
    </source>
</evidence>
<sequence length="154" mass="17182">MNIDLTVQHACGEDRAPDNGLLTGWVAAALEGRCACAELTIRIVGEEESRELNRRFRHQDRPTNVLSFPSDLPAEVESDLLGDLVICAAVVEREALQQEKPPHAHWAHMVVHGVLHLIGHDHQNREQAALMEGLEREILEGIGYPDPYREERGG</sequence>
<protein>
    <recommendedName>
        <fullName evidence="8">Endoribonuclease YbeY</fullName>
        <ecNumber evidence="8">3.1.-.-</ecNumber>
    </recommendedName>
</protein>
<feature type="binding site" evidence="8">
    <location>
        <position position="116"/>
    </location>
    <ligand>
        <name>Zn(2+)</name>
        <dbReference type="ChEBI" id="CHEBI:29105"/>
        <note>catalytic</note>
    </ligand>
</feature>
<dbReference type="InterPro" id="IPR020549">
    <property type="entry name" value="YbeY_CS"/>
</dbReference>
<evidence type="ECO:0000256" key="3">
    <source>
        <dbReference type="ARBA" id="ARBA00022722"/>
    </source>
</evidence>
<dbReference type="PANTHER" id="PTHR46986:SF1">
    <property type="entry name" value="ENDORIBONUCLEASE YBEY, CHLOROPLASTIC"/>
    <property type="match status" value="1"/>
</dbReference>
<proteinExistence type="inferred from homology"/>
<dbReference type="EMBL" id="PQCO01000331">
    <property type="protein sequence ID" value="PUD97991.1"/>
    <property type="molecule type" value="Genomic_DNA"/>
</dbReference>
<keyword evidence="2 8" id="KW-0690">Ribosome biogenesis</keyword>
<organism evidence="9 10">
    <name type="scientific">Candidatus Sedimenticola endophacoides</name>
    <dbReference type="NCBI Taxonomy" id="2548426"/>
    <lineage>
        <taxon>Bacteria</taxon>
        <taxon>Pseudomonadati</taxon>
        <taxon>Pseudomonadota</taxon>
        <taxon>Gammaproteobacteria</taxon>
        <taxon>Chromatiales</taxon>
        <taxon>Sedimenticolaceae</taxon>
        <taxon>Sedimenticola</taxon>
    </lineage>
</organism>
<evidence type="ECO:0000256" key="7">
    <source>
        <dbReference type="ARBA" id="ARBA00022833"/>
    </source>
</evidence>
<comment type="cofactor">
    <cofactor evidence="8">
        <name>Zn(2+)</name>
        <dbReference type="ChEBI" id="CHEBI:29105"/>
    </cofactor>
    <text evidence="8">Binds 1 zinc ion.</text>
</comment>
<evidence type="ECO:0000256" key="6">
    <source>
        <dbReference type="ARBA" id="ARBA00022801"/>
    </source>
</evidence>
<dbReference type="GO" id="GO:0004222">
    <property type="term" value="F:metalloendopeptidase activity"/>
    <property type="evidence" value="ECO:0007669"/>
    <property type="project" value="InterPro"/>
</dbReference>
<name>A0A657PV30_9GAMM</name>
<gene>
    <name evidence="8" type="primary">ybeY</name>
    <name evidence="9" type="ORF">C3L24_13605</name>
</gene>
<comment type="similarity">
    <text evidence="1 8">Belongs to the endoribonuclease YbeY family.</text>
</comment>
<dbReference type="GO" id="GO:0008270">
    <property type="term" value="F:zinc ion binding"/>
    <property type="evidence" value="ECO:0007669"/>
    <property type="project" value="UniProtKB-UniRule"/>
</dbReference>
<dbReference type="EC" id="3.1.-.-" evidence="8"/>
<dbReference type="HAMAP" id="MF_00009">
    <property type="entry name" value="Endoribonucl_YbeY"/>
    <property type="match status" value="1"/>
</dbReference>
<keyword evidence="6 8" id="KW-0378">Hydrolase</keyword>
<dbReference type="Gene3D" id="3.40.390.30">
    <property type="entry name" value="Metalloproteases ('zincins'), catalytic domain"/>
    <property type="match status" value="1"/>
</dbReference>
<keyword evidence="8" id="KW-0698">rRNA processing</keyword>
<dbReference type="GO" id="GO:0006364">
    <property type="term" value="P:rRNA processing"/>
    <property type="evidence" value="ECO:0007669"/>
    <property type="project" value="UniProtKB-UniRule"/>
</dbReference>
<keyword evidence="5 8" id="KW-0255">Endonuclease</keyword>
<evidence type="ECO:0000256" key="8">
    <source>
        <dbReference type="HAMAP-Rule" id="MF_00009"/>
    </source>
</evidence>
<dbReference type="AlphaFoldDB" id="A0A657PV30"/>
<reference evidence="9 10" key="1">
    <citation type="submission" date="2018-01" db="EMBL/GenBank/DDBJ databases">
        <title>Novel co-symbiosis in the lucinid bivalve Phacoides pectinatus.</title>
        <authorList>
            <person name="Lim S.J."/>
            <person name="Davis B.G."/>
            <person name="Gill D.E."/>
            <person name="Engel A.S."/>
            <person name="Anderson L.C."/>
            <person name="Campbell B.J."/>
        </authorList>
    </citation>
    <scope>NUCLEOTIDE SEQUENCE [LARGE SCALE GENOMIC DNA]</scope>
    <source>
        <strain evidence="9">N3_P5</strain>
    </source>
</reference>
<evidence type="ECO:0000256" key="1">
    <source>
        <dbReference type="ARBA" id="ARBA00010875"/>
    </source>
</evidence>
<accession>A0A657PV30</accession>
<dbReference type="SUPFAM" id="SSF55486">
    <property type="entry name" value="Metalloproteases ('zincins'), catalytic domain"/>
    <property type="match status" value="1"/>
</dbReference>
<dbReference type="PANTHER" id="PTHR46986">
    <property type="entry name" value="ENDORIBONUCLEASE YBEY, CHLOROPLASTIC"/>
    <property type="match status" value="1"/>
</dbReference>
<evidence type="ECO:0000313" key="10">
    <source>
        <dbReference type="Proteomes" id="UP000250928"/>
    </source>
</evidence>
<dbReference type="GO" id="GO:0005737">
    <property type="term" value="C:cytoplasm"/>
    <property type="evidence" value="ECO:0007669"/>
    <property type="project" value="UniProtKB-SubCell"/>
</dbReference>
<dbReference type="InterPro" id="IPR002036">
    <property type="entry name" value="YbeY"/>
</dbReference>
<comment type="function">
    <text evidence="8">Single strand-specific metallo-endoribonuclease involved in late-stage 70S ribosome quality control and in maturation of the 3' terminus of the 16S rRNA.</text>
</comment>
<evidence type="ECO:0000256" key="4">
    <source>
        <dbReference type="ARBA" id="ARBA00022723"/>
    </source>
</evidence>
<dbReference type="Pfam" id="PF02130">
    <property type="entry name" value="YbeY"/>
    <property type="match status" value="1"/>
</dbReference>
<feature type="binding site" evidence="8">
    <location>
        <position position="122"/>
    </location>
    <ligand>
        <name>Zn(2+)</name>
        <dbReference type="ChEBI" id="CHEBI:29105"/>
        <note>catalytic</note>
    </ligand>
</feature>
<dbReference type="PROSITE" id="PS01306">
    <property type="entry name" value="UPF0054"/>
    <property type="match status" value="1"/>
</dbReference>
<feature type="binding site" evidence="8">
    <location>
        <position position="112"/>
    </location>
    <ligand>
        <name>Zn(2+)</name>
        <dbReference type="ChEBI" id="CHEBI:29105"/>
        <note>catalytic</note>
    </ligand>
</feature>
<evidence type="ECO:0000256" key="5">
    <source>
        <dbReference type="ARBA" id="ARBA00022759"/>
    </source>
</evidence>
<evidence type="ECO:0000313" key="9">
    <source>
        <dbReference type="EMBL" id="PUD97991.1"/>
    </source>
</evidence>
<dbReference type="Proteomes" id="UP000250928">
    <property type="component" value="Unassembled WGS sequence"/>
</dbReference>
<comment type="subcellular location">
    <subcellularLocation>
        <location evidence="8">Cytoplasm</location>
    </subcellularLocation>
</comment>